<dbReference type="Pfam" id="PF14371">
    <property type="entry name" value="DUF4412"/>
    <property type="match status" value="1"/>
</dbReference>
<feature type="domain" description="DUF4412" evidence="1">
    <location>
        <begin position="46"/>
        <end position="161"/>
    </location>
</feature>
<evidence type="ECO:0000259" key="1">
    <source>
        <dbReference type="Pfam" id="PF14371"/>
    </source>
</evidence>
<reference evidence="2 3" key="1">
    <citation type="submission" date="2016-11" db="EMBL/GenBank/DDBJ databases">
        <authorList>
            <person name="Jaros S."/>
            <person name="Januszkiewicz K."/>
            <person name="Wedrychowicz H."/>
        </authorList>
    </citation>
    <scope>NUCLEOTIDE SEQUENCE [LARGE SCALE GENOMIC DNA]</scope>
    <source>
        <strain evidence="2 3">DSM 5091</strain>
    </source>
</reference>
<gene>
    <name evidence="2" type="ORF">SAMN02745165_02075</name>
</gene>
<sequence>MQPESPSMRTTLQISFFLLLFLTVACTAPHPKNKIAQPLDVHYAFMNIEWDSYSSAAKIWQQEHKLRMEVLGGRKSNIMLVDYQNDKALVLIPSQGKYQRFPVERLNQSLPHFFDPQVMLEKKDLGDETISGHPATKYRVLATGRNGKKYRGTLWLSQEWENFPLKWISADKKVIVSWSDLELQSLSTDWFNLPTHYQPLNTAIIQPPQ</sequence>
<dbReference type="Proteomes" id="UP000184171">
    <property type="component" value="Unassembled WGS sequence"/>
</dbReference>
<proteinExistence type="predicted"/>
<name>A0A1M6I9Y0_MALRU</name>
<protein>
    <recommendedName>
        <fullName evidence="1">DUF4412 domain-containing protein</fullName>
    </recommendedName>
</protein>
<evidence type="ECO:0000313" key="3">
    <source>
        <dbReference type="Proteomes" id="UP000184171"/>
    </source>
</evidence>
<dbReference type="InterPro" id="IPR025524">
    <property type="entry name" value="DUF4412"/>
</dbReference>
<dbReference type="EMBL" id="FQZT01000006">
    <property type="protein sequence ID" value="SHJ31168.1"/>
    <property type="molecule type" value="Genomic_DNA"/>
</dbReference>
<dbReference type="AlphaFoldDB" id="A0A1M6I9Y0"/>
<evidence type="ECO:0000313" key="2">
    <source>
        <dbReference type="EMBL" id="SHJ31168.1"/>
    </source>
</evidence>
<accession>A0A1M6I9Y0</accession>
<organism evidence="2 3">
    <name type="scientific">Malonomonas rubra DSM 5091</name>
    <dbReference type="NCBI Taxonomy" id="1122189"/>
    <lineage>
        <taxon>Bacteria</taxon>
        <taxon>Pseudomonadati</taxon>
        <taxon>Thermodesulfobacteriota</taxon>
        <taxon>Desulfuromonadia</taxon>
        <taxon>Desulfuromonadales</taxon>
        <taxon>Geopsychrobacteraceae</taxon>
        <taxon>Malonomonas</taxon>
    </lineage>
</organism>
<keyword evidence="3" id="KW-1185">Reference proteome</keyword>